<dbReference type="InterPro" id="IPR008972">
    <property type="entry name" value="Cupredoxin"/>
</dbReference>
<dbReference type="PROSITE" id="PS51257">
    <property type="entry name" value="PROKAR_LIPOPROTEIN"/>
    <property type="match status" value="1"/>
</dbReference>
<evidence type="ECO:0000256" key="1">
    <source>
        <dbReference type="ARBA" id="ARBA00004196"/>
    </source>
</evidence>
<dbReference type="PANTHER" id="PTHR42838">
    <property type="entry name" value="CYTOCHROME C OXIDASE SUBUNIT II"/>
    <property type="match status" value="1"/>
</dbReference>
<name>A0ABQ4N342_9BACL</name>
<dbReference type="Pfam" id="PF13473">
    <property type="entry name" value="Cupredoxin_1"/>
    <property type="match status" value="1"/>
</dbReference>
<comment type="subcellular location">
    <subcellularLocation>
        <location evidence="1">Cell envelope</location>
    </subcellularLocation>
</comment>
<evidence type="ECO:0000256" key="3">
    <source>
        <dbReference type="ARBA" id="ARBA00023008"/>
    </source>
</evidence>
<evidence type="ECO:0000256" key="2">
    <source>
        <dbReference type="ARBA" id="ARBA00022723"/>
    </source>
</evidence>
<reference evidence="7 8" key="1">
    <citation type="submission" date="2021-04" db="EMBL/GenBank/DDBJ databases">
        <title>Draft genome sequence of Paenibacillus cisolokensis, LC2-13A.</title>
        <authorList>
            <person name="Uke A."/>
            <person name="Chhe C."/>
            <person name="Baramee S."/>
            <person name="Kosugi A."/>
        </authorList>
    </citation>
    <scope>NUCLEOTIDE SEQUENCE [LARGE SCALE GENOMIC DNA]</scope>
    <source>
        <strain evidence="7 8">LC2-13A</strain>
    </source>
</reference>
<evidence type="ECO:0000256" key="5">
    <source>
        <dbReference type="SAM" id="SignalP"/>
    </source>
</evidence>
<dbReference type="InterPro" id="IPR028096">
    <property type="entry name" value="EfeO_Cupredoxin"/>
</dbReference>
<dbReference type="RefSeq" id="WP_062493060.1">
    <property type="nucleotide sequence ID" value="NZ_BOVJ01000038.1"/>
</dbReference>
<dbReference type="PANTHER" id="PTHR42838:SF2">
    <property type="entry name" value="NITROUS-OXIDE REDUCTASE"/>
    <property type="match status" value="1"/>
</dbReference>
<proteinExistence type="predicted"/>
<feature type="region of interest" description="Disordered" evidence="4">
    <location>
        <begin position="24"/>
        <end position="52"/>
    </location>
</feature>
<sequence>MKKWVLTLCAVLAVVMVTAACGGSGEAGGKTNQDTNASTGGKAEGEESSAGGSVKEFTIDATNFEFDLKEIKVKQGDTVKITLKNSQGNHAVKFEGYDEEVQGGKTISFVADKTGEFQYVCSIFCGAGHADMTGKLIVEA</sequence>
<dbReference type="EMBL" id="BOVJ01000038">
    <property type="protein sequence ID" value="GIQ62592.1"/>
    <property type="molecule type" value="Genomic_DNA"/>
</dbReference>
<dbReference type="SUPFAM" id="SSF49503">
    <property type="entry name" value="Cupredoxins"/>
    <property type="match status" value="1"/>
</dbReference>
<keyword evidence="2" id="KW-0479">Metal-binding</keyword>
<protein>
    <recommendedName>
        <fullName evidence="6">EfeO-type cupredoxin-like domain-containing protein</fullName>
    </recommendedName>
</protein>
<dbReference type="InterPro" id="IPR051403">
    <property type="entry name" value="NosZ/Cyto_c_oxidase_sub2"/>
</dbReference>
<dbReference type="Proteomes" id="UP000680304">
    <property type="component" value="Unassembled WGS sequence"/>
</dbReference>
<keyword evidence="8" id="KW-1185">Reference proteome</keyword>
<gene>
    <name evidence="7" type="ORF">PACILC2_11600</name>
</gene>
<keyword evidence="3" id="KW-0186">Copper</keyword>
<accession>A0ABQ4N342</accession>
<evidence type="ECO:0000313" key="7">
    <source>
        <dbReference type="EMBL" id="GIQ62592.1"/>
    </source>
</evidence>
<feature type="domain" description="EfeO-type cupredoxin-like" evidence="6">
    <location>
        <begin position="53"/>
        <end position="138"/>
    </location>
</feature>
<feature type="signal peptide" evidence="5">
    <location>
        <begin position="1"/>
        <end position="19"/>
    </location>
</feature>
<dbReference type="Gene3D" id="2.60.40.420">
    <property type="entry name" value="Cupredoxins - blue copper proteins"/>
    <property type="match status" value="1"/>
</dbReference>
<evidence type="ECO:0000256" key="4">
    <source>
        <dbReference type="SAM" id="MobiDB-lite"/>
    </source>
</evidence>
<feature type="chain" id="PRO_5045122762" description="EfeO-type cupredoxin-like domain-containing protein" evidence="5">
    <location>
        <begin position="20"/>
        <end position="140"/>
    </location>
</feature>
<evidence type="ECO:0000313" key="8">
    <source>
        <dbReference type="Proteomes" id="UP000680304"/>
    </source>
</evidence>
<keyword evidence="5" id="KW-0732">Signal</keyword>
<comment type="caution">
    <text evidence="7">The sequence shown here is derived from an EMBL/GenBank/DDBJ whole genome shotgun (WGS) entry which is preliminary data.</text>
</comment>
<organism evidence="7 8">
    <name type="scientific">Paenibacillus cisolokensis</name>
    <dbReference type="NCBI Taxonomy" id="1658519"/>
    <lineage>
        <taxon>Bacteria</taxon>
        <taxon>Bacillati</taxon>
        <taxon>Bacillota</taxon>
        <taxon>Bacilli</taxon>
        <taxon>Bacillales</taxon>
        <taxon>Paenibacillaceae</taxon>
        <taxon>Paenibacillus</taxon>
    </lineage>
</organism>
<evidence type="ECO:0000259" key="6">
    <source>
        <dbReference type="Pfam" id="PF13473"/>
    </source>
</evidence>